<organism evidence="1 2">
    <name type="scientific">Capsulimonas corticalis</name>
    <dbReference type="NCBI Taxonomy" id="2219043"/>
    <lineage>
        <taxon>Bacteria</taxon>
        <taxon>Bacillati</taxon>
        <taxon>Armatimonadota</taxon>
        <taxon>Armatimonadia</taxon>
        <taxon>Capsulimonadales</taxon>
        <taxon>Capsulimonadaceae</taxon>
        <taxon>Capsulimonas</taxon>
    </lineage>
</organism>
<proteinExistence type="predicted"/>
<evidence type="ECO:0000313" key="2">
    <source>
        <dbReference type="Proteomes" id="UP000287394"/>
    </source>
</evidence>
<reference evidence="1 2" key="1">
    <citation type="journal article" date="2019" name="Int. J. Syst. Evol. Microbiol.">
        <title>Capsulimonas corticalis gen. nov., sp. nov., an aerobic capsulated bacterium, of a novel bacterial order, Capsulimonadales ord. nov., of the class Armatimonadia of the phylum Armatimonadetes.</title>
        <authorList>
            <person name="Li J."/>
            <person name="Kudo C."/>
            <person name="Tonouchi A."/>
        </authorList>
    </citation>
    <scope>NUCLEOTIDE SEQUENCE [LARGE SCALE GENOMIC DNA]</scope>
    <source>
        <strain evidence="1 2">AX-7</strain>
    </source>
</reference>
<sequence length="101" mass="11146">MRPPPQKLSPRNSFEENFKLVGNLTRQHFPTAAITQDSYDWGNGYIMGFRANTANAATSAKIASFAKPLWVQIRGWSGMAPVEAQGCVVMVFDARGNIVSR</sequence>
<dbReference type="AlphaFoldDB" id="A0A402D3Y0"/>
<accession>A0A402D3Y0</accession>
<dbReference type="Proteomes" id="UP000287394">
    <property type="component" value="Chromosome"/>
</dbReference>
<keyword evidence="2" id="KW-1185">Reference proteome</keyword>
<dbReference type="EMBL" id="AP025739">
    <property type="protein sequence ID" value="BDI29719.1"/>
    <property type="molecule type" value="Genomic_DNA"/>
</dbReference>
<gene>
    <name evidence="1" type="ORF">CCAX7_17700</name>
</gene>
<name>A0A402D3Y0_9BACT</name>
<dbReference type="KEGG" id="ccot:CCAX7_17700"/>
<protein>
    <submittedName>
        <fullName evidence="1">Uncharacterized protein</fullName>
    </submittedName>
</protein>
<dbReference type="RefSeq" id="WP_119324183.1">
    <property type="nucleotide sequence ID" value="NZ_AP025739.1"/>
</dbReference>
<evidence type="ECO:0000313" key="1">
    <source>
        <dbReference type="EMBL" id="BDI29719.1"/>
    </source>
</evidence>